<evidence type="ECO:0000313" key="2">
    <source>
        <dbReference type="EMBL" id="MDG6146245.1"/>
    </source>
</evidence>
<feature type="transmembrane region" description="Helical" evidence="1">
    <location>
        <begin position="6"/>
        <end position="22"/>
    </location>
</feature>
<evidence type="ECO:0000256" key="1">
    <source>
        <dbReference type="SAM" id="Phobius"/>
    </source>
</evidence>
<keyword evidence="1" id="KW-0812">Transmembrane</keyword>
<protein>
    <submittedName>
        <fullName evidence="2">Uncharacterized protein</fullName>
    </submittedName>
</protein>
<dbReference type="Proteomes" id="UP001153199">
    <property type="component" value="Unassembled WGS sequence"/>
</dbReference>
<dbReference type="EMBL" id="JAMWFV010000037">
    <property type="protein sequence ID" value="MDG6146245.1"/>
    <property type="molecule type" value="Genomic_DNA"/>
</dbReference>
<keyword evidence="1" id="KW-1133">Transmembrane helix</keyword>
<evidence type="ECO:0000313" key="4">
    <source>
        <dbReference type="Proteomes" id="UP001153199"/>
    </source>
</evidence>
<keyword evidence="1" id="KW-0472">Membrane</keyword>
<dbReference type="EMBL" id="JAMWGI010000004">
    <property type="protein sequence ID" value="MDG6193864.1"/>
    <property type="molecule type" value="Genomic_DNA"/>
</dbReference>
<gene>
    <name evidence="3" type="ORF">NF708_07610</name>
    <name evidence="2" type="ORF">NF717_11395</name>
</gene>
<proteinExistence type="predicted"/>
<keyword evidence="4" id="KW-1185">Reference proteome</keyword>
<accession>A0A9X4P104</accession>
<comment type="caution">
    <text evidence="2">The sequence shown here is derived from an EMBL/GenBank/DDBJ whole genome shotgun (WGS) entry which is preliminary data.</text>
</comment>
<sequence length="86" mass="10058">MSYDIAVVSFITFLTAMIYLEKGKVPEFLRKGKLFKVIPMLLLFIIMMLTLSVLTHILYFAVVATIMSSCLLLWRFKSYVEQWDKV</sequence>
<dbReference type="AlphaFoldDB" id="A0A9X4P104"/>
<name>A0A9X4P104_9LACT</name>
<evidence type="ECO:0000313" key="3">
    <source>
        <dbReference type="EMBL" id="MDG6193864.1"/>
    </source>
</evidence>
<dbReference type="RefSeq" id="WP_017369603.1">
    <property type="nucleotide sequence ID" value="NZ_BOVP01000004.1"/>
</dbReference>
<organism evidence="2 4">
    <name type="scientific">Lactococcus formosensis</name>
    <dbReference type="NCBI Taxonomy" id="1281486"/>
    <lineage>
        <taxon>Bacteria</taxon>
        <taxon>Bacillati</taxon>
        <taxon>Bacillota</taxon>
        <taxon>Bacilli</taxon>
        <taxon>Lactobacillales</taxon>
        <taxon>Streptococcaceae</taxon>
        <taxon>Lactococcus</taxon>
    </lineage>
</organism>
<reference evidence="2" key="1">
    <citation type="submission" date="2022-06" db="EMBL/GenBank/DDBJ databases">
        <title>Lactococcus from bovine mastitis in China.</title>
        <authorList>
            <person name="Lin Y."/>
            <person name="Han B."/>
        </authorList>
    </citation>
    <scope>NUCLEOTIDE SEQUENCE</scope>
    <source>
        <strain evidence="3">Hebei-B-39</strain>
        <strain evidence="2">Ningxia-I-26</strain>
    </source>
</reference>
<dbReference type="Proteomes" id="UP001153203">
    <property type="component" value="Unassembled WGS sequence"/>
</dbReference>